<dbReference type="Proteomes" id="UP000697330">
    <property type="component" value="Unassembled WGS sequence"/>
</dbReference>
<evidence type="ECO:0000259" key="8">
    <source>
        <dbReference type="PROSITE" id="PS50902"/>
    </source>
</evidence>
<dbReference type="PROSITE" id="PS00201">
    <property type="entry name" value="FLAVODOXIN"/>
    <property type="match status" value="1"/>
</dbReference>
<evidence type="ECO:0000256" key="6">
    <source>
        <dbReference type="ARBA" id="ARBA00022982"/>
    </source>
</evidence>
<dbReference type="InterPro" id="IPR010087">
    <property type="entry name" value="Flav_short"/>
</dbReference>
<dbReference type="EMBL" id="DYWQ01000036">
    <property type="protein sequence ID" value="HJF44612.1"/>
    <property type="molecule type" value="Genomic_DNA"/>
</dbReference>
<dbReference type="InterPro" id="IPR029039">
    <property type="entry name" value="Flavoprotein-like_sf"/>
</dbReference>
<sequence length="142" mass="14824">MSKNIAIVYWTGTGNTEEMARALESGVAAAGAEARVVPVADFSAEDVSGYDALAFGCPAMGAEELESDEFEPVWEACRDALGDKPVALFGSYGWGTGEWMEAWRADAEGAGVNVVCTVIANEAPDDDAIAELEAAARSLVEA</sequence>
<dbReference type="AlphaFoldDB" id="A0A921GD43"/>
<evidence type="ECO:0000313" key="9">
    <source>
        <dbReference type="EMBL" id="HJF44612.1"/>
    </source>
</evidence>
<dbReference type="Gene3D" id="3.40.50.360">
    <property type="match status" value="1"/>
</dbReference>
<dbReference type="GO" id="GO:0010181">
    <property type="term" value="F:FMN binding"/>
    <property type="evidence" value="ECO:0007669"/>
    <property type="project" value="UniProtKB-UniRule"/>
</dbReference>
<dbReference type="Pfam" id="PF00258">
    <property type="entry name" value="Flavodoxin_1"/>
    <property type="match status" value="1"/>
</dbReference>
<comment type="cofactor">
    <cofactor evidence="1 7">
        <name>FMN</name>
        <dbReference type="ChEBI" id="CHEBI:58210"/>
    </cofactor>
</comment>
<reference evidence="9" key="2">
    <citation type="submission" date="2021-09" db="EMBL/GenBank/DDBJ databases">
        <authorList>
            <person name="Gilroy R."/>
        </authorList>
    </citation>
    <scope>NUCLEOTIDE SEQUENCE</scope>
    <source>
        <strain evidence="9">CHK124-7917</strain>
    </source>
</reference>
<evidence type="ECO:0000256" key="5">
    <source>
        <dbReference type="ARBA" id="ARBA00022643"/>
    </source>
</evidence>
<protein>
    <recommendedName>
        <fullName evidence="7">Flavodoxin</fullName>
    </recommendedName>
</protein>
<accession>A0A921GD43</accession>
<feature type="domain" description="Flavodoxin-like" evidence="8">
    <location>
        <begin position="5"/>
        <end position="140"/>
    </location>
</feature>
<keyword evidence="5 7" id="KW-0288">FMN</keyword>
<dbReference type="SUPFAM" id="SSF52218">
    <property type="entry name" value="Flavoproteins"/>
    <property type="match status" value="1"/>
</dbReference>
<name>A0A921GD43_9ACTN</name>
<evidence type="ECO:0000256" key="7">
    <source>
        <dbReference type="RuleBase" id="RU367037"/>
    </source>
</evidence>
<gene>
    <name evidence="9" type="ORF">K8U72_02345</name>
</gene>
<dbReference type="RefSeq" id="WP_274958622.1">
    <property type="nucleotide sequence ID" value="NZ_DYWQ01000036.1"/>
</dbReference>
<evidence type="ECO:0000256" key="4">
    <source>
        <dbReference type="ARBA" id="ARBA00022630"/>
    </source>
</evidence>
<keyword evidence="6 7" id="KW-0249">Electron transport</keyword>
<dbReference type="PROSITE" id="PS50902">
    <property type="entry name" value="FLAVODOXIN_LIKE"/>
    <property type="match status" value="1"/>
</dbReference>
<dbReference type="GO" id="GO:0009055">
    <property type="term" value="F:electron transfer activity"/>
    <property type="evidence" value="ECO:0007669"/>
    <property type="project" value="UniProtKB-UniRule"/>
</dbReference>
<dbReference type="NCBIfam" id="TIGR01753">
    <property type="entry name" value="flav_short"/>
    <property type="match status" value="1"/>
</dbReference>
<keyword evidence="3 7" id="KW-0813">Transport</keyword>
<dbReference type="InterPro" id="IPR008254">
    <property type="entry name" value="Flavodoxin/NO_synth"/>
</dbReference>
<comment type="caution">
    <text evidence="9">The sequence shown here is derived from an EMBL/GenBank/DDBJ whole genome shotgun (WGS) entry which is preliminary data.</text>
</comment>
<reference evidence="9" key="1">
    <citation type="journal article" date="2021" name="PeerJ">
        <title>Extensive microbial diversity within the chicken gut microbiome revealed by metagenomics and culture.</title>
        <authorList>
            <person name="Gilroy R."/>
            <person name="Ravi A."/>
            <person name="Getino M."/>
            <person name="Pursley I."/>
            <person name="Horton D.L."/>
            <person name="Alikhan N.F."/>
            <person name="Baker D."/>
            <person name="Gharbi K."/>
            <person name="Hall N."/>
            <person name="Watson M."/>
            <person name="Adriaenssens E.M."/>
            <person name="Foster-Nyarko E."/>
            <person name="Jarju S."/>
            <person name="Secka A."/>
            <person name="Antonio M."/>
            <person name="Oren A."/>
            <person name="Chaudhuri R.R."/>
            <person name="La Ragione R."/>
            <person name="Hildebrand F."/>
            <person name="Pallen M.J."/>
        </authorList>
    </citation>
    <scope>NUCLEOTIDE SEQUENCE</scope>
    <source>
        <strain evidence="9">CHK124-7917</strain>
    </source>
</reference>
<evidence type="ECO:0000256" key="3">
    <source>
        <dbReference type="ARBA" id="ARBA00022448"/>
    </source>
</evidence>
<proteinExistence type="inferred from homology"/>
<evidence type="ECO:0000256" key="1">
    <source>
        <dbReference type="ARBA" id="ARBA00001917"/>
    </source>
</evidence>
<comment type="function">
    <text evidence="7">Low-potential electron donor to a number of redox enzymes.</text>
</comment>
<evidence type="ECO:0000313" key="10">
    <source>
        <dbReference type="Proteomes" id="UP000697330"/>
    </source>
</evidence>
<comment type="similarity">
    <text evidence="2 7">Belongs to the flavodoxin family.</text>
</comment>
<keyword evidence="4 7" id="KW-0285">Flavoprotein</keyword>
<organism evidence="9 10">
    <name type="scientific">Thermophilibacter provencensis</name>
    <dbReference type="NCBI Taxonomy" id="1852386"/>
    <lineage>
        <taxon>Bacteria</taxon>
        <taxon>Bacillati</taxon>
        <taxon>Actinomycetota</taxon>
        <taxon>Coriobacteriia</taxon>
        <taxon>Coriobacteriales</taxon>
        <taxon>Atopobiaceae</taxon>
        <taxon>Thermophilibacter</taxon>
    </lineage>
</organism>
<dbReference type="InterPro" id="IPR001226">
    <property type="entry name" value="Flavodoxin_CS"/>
</dbReference>
<evidence type="ECO:0000256" key="2">
    <source>
        <dbReference type="ARBA" id="ARBA00005267"/>
    </source>
</evidence>